<dbReference type="InterPro" id="IPR036938">
    <property type="entry name" value="PAP2/HPO_sf"/>
</dbReference>
<feature type="transmembrane region" description="Helical" evidence="1">
    <location>
        <begin position="27"/>
        <end position="50"/>
    </location>
</feature>
<evidence type="ECO:0000259" key="2">
    <source>
        <dbReference type="SMART" id="SM00014"/>
    </source>
</evidence>
<dbReference type="Proteomes" id="UP000029578">
    <property type="component" value="Unassembled WGS sequence"/>
</dbReference>
<feature type="transmembrane region" description="Helical" evidence="1">
    <location>
        <begin position="163"/>
        <end position="182"/>
    </location>
</feature>
<feature type="transmembrane region" description="Helical" evidence="1">
    <location>
        <begin position="139"/>
        <end position="157"/>
    </location>
</feature>
<organism evidence="3 4">
    <name type="scientific">Prevotella melaninogenica DNF00666</name>
    <dbReference type="NCBI Taxonomy" id="1401073"/>
    <lineage>
        <taxon>Bacteria</taxon>
        <taxon>Pseudomonadati</taxon>
        <taxon>Bacteroidota</taxon>
        <taxon>Bacteroidia</taxon>
        <taxon>Bacteroidales</taxon>
        <taxon>Prevotellaceae</taxon>
        <taxon>Prevotella</taxon>
    </lineage>
</organism>
<protein>
    <recommendedName>
        <fullName evidence="2">Phosphatidic acid phosphatase type 2/haloperoxidase domain-containing protein</fullName>
    </recommendedName>
</protein>
<feature type="transmembrane region" description="Helical" evidence="1">
    <location>
        <begin position="203"/>
        <end position="225"/>
    </location>
</feature>
<gene>
    <name evidence="3" type="ORF">HMPREF0661_04195</name>
</gene>
<dbReference type="EMBL" id="JRNS01000240">
    <property type="protein sequence ID" value="KGF50955.1"/>
    <property type="molecule type" value="Genomic_DNA"/>
</dbReference>
<dbReference type="AlphaFoldDB" id="A0A096AVZ5"/>
<comment type="caution">
    <text evidence="3">The sequence shown here is derived from an EMBL/GenBank/DDBJ whole genome shotgun (WGS) entry which is preliminary data.</text>
</comment>
<feature type="domain" description="Phosphatidic acid phosphatase type 2/haloperoxidase" evidence="2">
    <location>
        <begin position="63"/>
        <end position="178"/>
    </location>
</feature>
<accession>A0A096AVZ5</accession>
<reference evidence="3 4" key="1">
    <citation type="submission" date="2014-07" db="EMBL/GenBank/DDBJ databases">
        <authorList>
            <person name="McCorrison J."/>
            <person name="Sanka R."/>
            <person name="Torralba M."/>
            <person name="Gillis M."/>
            <person name="Haft D.H."/>
            <person name="Methe B."/>
            <person name="Sutton G."/>
            <person name="Nelson K.E."/>
        </authorList>
    </citation>
    <scope>NUCLEOTIDE SEQUENCE [LARGE SCALE GENOMIC DNA]</scope>
    <source>
        <strain evidence="3 4">DNF00666</strain>
    </source>
</reference>
<dbReference type="Pfam" id="PF01569">
    <property type="entry name" value="PAP2"/>
    <property type="match status" value="1"/>
</dbReference>
<evidence type="ECO:0000313" key="4">
    <source>
        <dbReference type="Proteomes" id="UP000029578"/>
    </source>
</evidence>
<feature type="transmembrane region" description="Helical" evidence="1">
    <location>
        <begin position="111"/>
        <end position="132"/>
    </location>
</feature>
<dbReference type="PANTHER" id="PTHR14969">
    <property type="entry name" value="SPHINGOSINE-1-PHOSPHATE PHOSPHOHYDROLASE"/>
    <property type="match status" value="1"/>
</dbReference>
<proteinExistence type="predicted"/>
<dbReference type="SMART" id="SM00014">
    <property type="entry name" value="acidPPc"/>
    <property type="match status" value="1"/>
</dbReference>
<name>A0A096AVZ5_9BACT</name>
<dbReference type="Gene3D" id="1.20.144.10">
    <property type="entry name" value="Phosphatidic acid phosphatase type 2/haloperoxidase"/>
    <property type="match status" value="1"/>
</dbReference>
<keyword evidence="1" id="KW-0812">Transmembrane</keyword>
<evidence type="ECO:0000313" key="3">
    <source>
        <dbReference type="EMBL" id="KGF50955.1"/>
    </source>
</evidence>
<dbReference type="InterPro" id="IPR000326">
    <property type="entry name" value="PAP2/HPO"/>
</dbReference>
<dbReference type="SUPFAM" id="SSF48317">
    <property type="entry name" value="Acid phosphatase/Vanadium-dependent haloperoxidase"/>
    <property type="match status" value="1"/>
</dbReference>
<sequence length="231" mass="26162">MNLDVFRELDKSILLAFNGGDNLFIDYFVLTVTNAFTWIPLYASLLYLVIKNNENWQKIILVIGAVALGFLIVNGLNLGIVKTLVARPRPLNNPDLQGIVVAVNHYMADGYSFFSSHTANAFVIAVFFCLLVRDRIFSILMIAWSIMVSLTRPYLGVHYPSDVFVGMIFGSSVAVFIYFLYLRIYIRFSDKLHYISTKYTRTGYSFADIDVVISVLILSFIYAAFRAVLSI</sequence>
<feature type="transmembrane region" description="Helical" evidence="1">
    <location>
        <begin position="59"/>
        <end position="81"/>
    </location>
</feature>
<keyword evidence="1" id="KW-1133">Transmembrane helix</keyword>
<dbReference type="RefSeq" id="WP_036863445.1">
    <property type="nucleotide sequence ID" value="NZ_JRNS01000240.1"/>
</dbReference>
<evidence type="ECO:0000256" key="1">
    <source>
        <dbReference type="SAM" id="Phobius"/>
    </source>
</evidence>
<dbReference type="PANTHER" id="PTHR14969:SF13">
    <property type="entry name" value="AT30094P"/>
    <property type="match status" value="1"/>
</dbReference>
<keyword evidence="1" id="KW-0472">Membrane</keyword>